<organism evidence="10 11">
    <name type="scientific">Streptomyces alkaliterrae</name>
    <dbReference type="NCBI Taxonomy" id="2213162"/>
    <lineage>
        <taxon>Bacteria</taxon>
        <taxon>Bacillati</taxon>
        <taxon>Actinomycetota</taxon>
        <taxon>Actinomycetes</taxon>
        <taxon>Kitasatosporales</taxon>
        <taxon>Streptomycetaceae</taxon>
        <taxon>Streptomyces</taxon>
    </lineage>
</organism>
<dbReference type="Proteomes" id="UP000320857">
    <property type="component" value="Unassembled WGS sequence"/>
</dbReference>
<feature type="transmembrane region" description="Helical" evidence="7">
    <location>
        <begin position="275"/>
        <end position="295"/>
    </location>
</feature>
<accession>A0A5P0YRR6</accession>
<feature type="transmembrane region" description="Helical" evidence="7">
    <location>
        <begin position="214"/>
        <end position="234"/>
    </location>
</feature>
<dbReference type="InterPro" id="IPR050189">
    <property type="entry name" value="MFS_Efflux_Transporters"/>
</dbReference>
<feature type="transmembrane region" description="Helical" evidence="7">
    <location>
        <begin position="48"/>
        <end position="72"/>
    </location>
</feature>
<dbReference type="InterPro" id="IPR036259">
    <property type="entry name" value="MFS_trans_sf"/>
</dbReference>
<feature type="transmembrane region" description="Helical" evidence="7">
    <location>
        <begin position="104"/>
        <end position="129"/>
    </location>
</feature>
<dbReference type="EMBL" id="JABJXA010000006">
    <property type="protein sequence ID" value="MBB1257609.1"/>
    <property type="molecule type" value="Genomic_DNA"/>
</dbReference>
<dbReference type="PANTHER" id="PTHR43124:SF3">
    <property type="entry name" value="CHLORAMPHENICOL EFFLUX PUMP RV0191"/>
    <property type="match status" value="1"/>
</dbReference>
<evidence type="ECO:0000313" key="12">
    <source>
        <dbReference type="Proteomes" id="UP000517765"/>
    </source>
</evidence>
<dbReference type="CDD" id="cd17473">
    <property type="entry name" value="MFS_arabinose_efflux_permease_like"/>
    <property type="match status" value="1"/>
</dbReference>
<evidence type="ECO:0000256" key="5">
    <source>
        <dbReference type="ARBA" id="ARBA00023136"/>
    </source>
</evidence>
<dbReference type="AlphaFoldDB" id="A0A5P0YRR6"/>
<feature type="transmembrane region" description="Helical" evidence="7">
    <location>
        <begin position="369"/>
        <end position="387"/>
    </location>
</feature>
<keyword evidence="5 7" id="KW-0472">Membrane</keyword>
<name>A0A5P0YRR6_9ACTN</name>
<evidence type="ECO:0000313" key="9">
    <source>
        <dbReference type="EMBL" id="MBB1257609.1"/>
    </source>
</evidence>
<dbReference type="OrthoDB" id="9812221at2"/>
<reference evidence="12" key="2">
    <citation type="submission" date="2020-05" db="EMBL/GenBank/DDBJ databases">
        <title>Classification of alakaliphilic streptomycetes isolated from an alkaline soil next to Lonar Crater, India and a proposal for the recognition of Streptomyces alkaliterrae sp. nov.</title>
        <authorList>
            <person name="Golinska P."/>
        </authorList>
    </citation>
    <scope>NUCLEOTIDE SEQUENCE [LARGE SCALE GENOMIC DNA]</scope>
    <source>
        <strain evidence="12">OF8</strain>
    </source>
</reference>
<reference evidence="10 11" key="1">
    <citation type="submission" date="2019-10" db="EMBL/GenBank/DDBJ databases">
        <title>Streptomyces sp. nov., a novel actinobacterium isolated from alkaline environment.</title>
        <authorList>
            <person name="Golinska P."/>
        </authorList>
    </citation>
    <scope>NUCLEOTIDE SEQUENCE [LARGE SCALE GENOMIC DNA]</scope>
    <source>
        <strain evidence="10 11">OF1</strain>
    </source>
</reference>
<dbReference type="GO" id="GO:0022857">
    <property type="term" value="F:transmembrane transporter activity"/>
    <property type="evidence" value="ECO:0007669"/>
    <property type="project" value="InterPro"/>
</dbReference>
<evidence type="ECO:0000313" key="10">
    <source>
        <dbReference type="EMBL" id="MQS02975.1"/>
    </source>
</evidence>
<dbReference type="PANTHER" id="PTHR43124">
    <property type="entry name" value="PURINE EFFLUX PUMP PBUE"/>
    <property type="match status" value="1"/>
</dbReference>
<dbReference type="EMBL" id="VJYK02000129">
    <property type="protein sequence ID" value="MQS02975.1"/>
    <property type="molecule type" value="Genomic_DNA"/>
</dbReference>
<evidence type="ECO:0000259" key="8">
    <source>
        <dbReference type="PROSITE" id="PS50850"/>
    </source>
</evidence>
<keyword evidence="4 7" id="KW-1133">Transmembrane helix</keyword>
<evidence type="ECO:0000256" key="3">
    <source>
        <dbReference type="ARBA" id="ARBA00022692"/>
    </source>
</evidence>
<feature type="domain" description="Major facilitator superfamily (MFS) profile" evidence="8">
    <location>
        <begin position="14"/>
        <end position="392"/>
    </location>
</feature>
<evidence type="ECO:0000256" key="2">
    <source>
        <dbReference type="ARBA" id="ARBA00022475"/>
    </source>
</evidence>
<dbReference type="GO" id="GO:0005886">
    <property type="term" value="C:plasma membrane"/>
    <property type="evidence" value="ECO:0007669"/>
    <property type="project" value="UniProtKB-SubCell"/>
</dbReference>
<sequence length="420" mass="42177">MRTTTTEPGGGRAVLAVMLLASTLAVMAGAVLAPVLEVIRGELGVSGTAVGFVLTAHALVVAVVSPAVGALIDRVGVRTPLAAGLVIYGVAGGAGMVADSYPALIAGRIVFGVGAAVVFSATTVAMLALYRGSVRDRVMGWRSTAMSLGGVAWPLLAGAVGGLSWHAPFAIYLLGVPLGVAVWCVMPAGRLTGTDTRPGPSGSTLTMLRRAPAVLGWSALLGAVAVLLYALVVFMPLRLAELGVSAPLLVALVNMASTLAMMLVGLGYARLRGRFGYLTILRSAVVLWAAAFVLLGLTSSLVLAVLALALFGLGAGVMMPAATVLLGDSAPAGQQGRAVALSGTAVFTGQFASPLLLGPVVDGLSVQAGYLTAAALSVLVLAALVALTGRRAPRRHDASGTPLTLPHEATAPKSPGMGLR</sequence>
<feature type="transmembrane region" description="Helical" evidence="7">
    <location>
        <begin position="246"/>
        <end position="268"/>
    </location>
</feature>
<keyword evidence="3 7" id="KW-0812">Transmembrane</keyword>
<dbReference type="Gene3D" id="1.20.1250.20">
    <property type="entry name" value="MFS general substrate transporter like domains"/>
    <property type="match status" value="1"/>
</dbReference>
<dbReference type="SUPFAM" id="SSF103473">
    <property type="entry name" value="MFS general substrate transporter"/>
    <property type="match status" value="1"/>
</dbReference>
<evidence type="ECO:0000256" key="4">
    <source>
        <dbReference type="ARBA" id="ARBA00022989"/>
    </source>
</evidence>
<keyword evidence="2" id="KW-1003">Cell membrane</keyword>
<keyword evidence="11" id="KW-1185">Reference proteome</keyword>
<dbReference type="Pfam" id="PF07690">
    <property type="entry name" value="MFS_1"/>
    <property type="match status" value="1"/>
</dbReference>
<dbReference type="InterPro" id="IPR020846">
    <property type="entry name" value="MFS_dom"/>
</dbReference>
<feature type="transmembrane region" description="Helical" evidence="7">
    <location>
        <begin position="169"/>
        <end position="193"/>
    </location>
</feature>
<reference evidence="9" key="3">
    <citation type="journal article" name="Syst. Appl. Microbiol.">
        <title>Streptomyces alkaliterrae sp. nov., isolated from an alkaline soil, and emended descriptions of Streptomyces alkaliphilus, Streptomyces calidiresistens and Streptomyces durbertensis.</title>
        <authorList>
            <person name="Swiecimska M."/>
            <person name="Golinska P."/>
            <person name="Nouioui I."/>
            <person name="Wypij M."/>
            <person name="Rai M."/>
            <person name="Sangal V."/>
            <person name="Goodfellow M."/>
        </authorList>
    </citation>
    <scope>NUCLEOTIDE SEQUENCE</scope>
    <source>
        <strain evidence="9">OF8</strain>
    </source>
</reference>
<dbReference type="PROSITE" id="PS50850">
    <property type="entry name" value="MFS"/>
    <property type="match status" value="1"/>
</dbReference>
<gene>
    <name evidence="10" type="ORF">FNX44_014055</name>
    <name evidence="9" type="ORF">H3147_02020</name>
</gene>
<feature type="region of interest" description="Disordered" evidence="6">
    <location>
        <begin position="394"/>
        <end position="420"/>
    </location>
</feature>
<dbReference type="InterPro" id="IPR011701">
    <property type="entry name" value="MFS"/>
</dbReference>
<evidence type="ECO:0000256" key="6">
    <source>
        <dbReference type="SAM" id="MobiDB-lite"/>
    </source>
</evidence>
<evidence type="ECO:0000256" key="1">
    <source>
        <dbReference type="ARBA" id="ARBA00004651"/>
    </source>
</evidence>
<feature type="transmembrane region" description="Helical" evidence="7">
    <location>
        <begin position="12"/>
        <end position="36"/>
    </location>
</feature>
<feature type="transmembrane region" description="Helical" evidence="7">
    <location>
        <begin position="79"/>
        <end position="98"/>
    </location>
</feature>
<comment type="subcellular location">
    <subcellularLocation>
        <location evidence="1">Cell membrane</location>
        <topology evidence="1">Multi-pass membrane protein</topology>
    </subcellularLocation>
</comment>
<feature type="transmembrane region" description="Helical" evidence="7">
    <location>
        <begin position="338"/>
        <end position="357"/>
    </location>
</feature>
<dbReference type="RefSeq" id="WP_143648552.1">
    <property type="nucleotide sequence ID" value="NZ_JABJXA010000006.1"/>
</dbReference>
<proteinExistence type="predicted"/>
<protein>
    <submittedName>
        <fullName evidence="10">MFS transporter</fullName>
    </submittedName>
</protein>
<evidence type="ECO:0000313" key="11">
    <source>
        <dbReference type="Proteomes" id="UP000320857"/>
    </source>
</evidence>
<dbReference type="Proteomes" id="UP000517765">
    <property type="component" value="Unassembled WGS sequence"/>
</dbReference>
<feature type="transmembrane region" description="Helical" evidence="7">
    <location>
        <begin position="301"/>
        <end position="326"/>
    </location>
</feature>
<comment type="caution">
    <text evidence="10">The sequence shown here is derived from an EMBL/GenBank/DDBJ whole genome shotgun (WGS) entry which is preliminary data.</text>
</comment>
<evidence type="ECO:0000256" key="7">
    <source>
        <dbReference type="SAM" id="Phobius"/>
    </source>
</evidence>
<feature type="transmembrane region" description="Helical" evidence="7">
    <location>
        <begin position="141"/>
        <end position="163"/>
    </location>
</feature>